<accession>A0A0M3JT60</accession>
<dbReference type="WBParaSite" id="ASIM_0001119601-mRNA-1">
    <property type="protein sequence ID" value="ASIM_0001119601-mRNA-1"/>
    <property type="gene ID" value="ASIM_0001119601"/>
</dbReference>
<feature type="region of interest" description="Disordered" evidence="1">
    <location>
        <begin position="1434"/>
        <end position="1484"/>
    </location>
</feature>
<evidence type="ECO:0000313" key="5">
    <source>
        <dbReference type="WBParaSite" id="ASIM_0001119601-mRNA-1"/>
    </source>
</evidence>
<dbReference type="GO" id="GO:0005634">
    <property type="term" value="C:nucleus"/>
    <property type="evidence" value="ECO:0007669"/>
    <property type="project" value="TreeGrafter"/>
</dbReference>
<feature type="compositionally biased region" description="Polar residues" evidence="1">
    <location>
        <begin position="420"/>
        <end position="434"/>
    </location>
</feature>
<feature type="compositionally biased region" description="Basic and acidic residues" evidence="1">
    <location>
        <begin position="1803"/>
        <end position="1819"/>
    </location>
</feature>
<gene>
    <name evidence="3" type="ORF">ASIM_LOCUS10754</name>
</gene>
<reference evidence="3 4" key="2">
    <citation type="submission" date="2018-11" db="EMBL/GenBank/DDBJ databases">
        <authorList>
            <consortium name="Pathogen Informatics"/>
        </authorList>
    </citation>
    <scope>NUCLEOTIDE SEQUENCE [LARGE SCALE GENOMIC DNA]</scope>
</reference>
<feature type="compositionally biased region" description="Polar residues" evidence="1">
    <location>
        <begin position="151"/>
        <end position="174"/>
    </location>
</feature>
<evidence type="ECO:0000259" key="2">
    <source>
        <dbReference type="Pfam" id="PF07002"/>
    </source>
</evidence>
<dbReference type="Proteomes" id="UP000267096">
    <property type="component" value="Unassembled WGS sequence"/>
</dbReference>
<sequence>MPSSFANALFGCACCKGTKCKCIYGRRKINKNKPQQNESTNDISRQFSPVPSSRPPILLSSSSSKFKSKCQSNRHHNGSDDDDDSYHIPGSRHIPKKVYKPILKPAGSRRDSRLPLAVSRRLNSLNGAAATAETRNKTCAEDESGHLVSGTAANNKKSPSTSIQSFPTASANTDTTHHPSNDITNNNTNHVTKTIPIIIYETTERVASTEIVEQRNEVNEMRTQNQNRHEEEAKAATVTGIIFVDDDASSQMVTEEHSTAVSEKLLTSTSSYRHSKRKKNKKITTMKRRGFKHLFTQQQHQQNTTTTYSRSNIEAATDVVDDEKTMSIGTGAGDGAESEQRKRPARFFQKFFRPITGGGSSSSYTTSSRDGDSPQMITTSTSRVADEDEYTDIKREMSVPVSPKSVKFRDELPARRGQSAVPQTSSSKQFGSTYGNDYIDGPPSSKKVMPQPLAWRSQQPQSSCDALDEATRHLLELSDQSRAHNVMITTPTTTTIPSGVHHGRGTADATAVASTARAAVGDGASTSISYSNTARLTPAADQLQKSASTSSMNKVIRTNDGGILKLANVFTWDAARLREHSATPRPTSPIEHTIQGADGKPQTFLVYRDGLRRGPPAVQTNVQGKLQMDKIVGADLSNVEHCFSSGWTIKDTVTNYKVKTTMGDRTLVIEECRLPNGEEYSNANEYKMSVYKENELKTQHQADIEIPPNTSKSEYLAHLSKRLLRDMEMLEESEANCHENKTTPKRGTKQPPITTRVEVEVVEDVTKLLKTYIIGQRVELQQQQLQQAITTPHVQIELDQAAIDASDEFTSSHTYERTSDNEDLSSMHIERVGHEYIDKLQPKPRSKLPIEQQPAPTDIRLQTEGHRFSGQSLLVKRSAQVESEESSESTTTTADFECCEKVFAECELIRTEDSSRNEVVVSEPHTFSAQLELIHKRHLLMSASSLVEKEEDATSKRRAITECDLVRTEDCSWNSVVIAMPRLEFVKTSLKAFSAVQQAEAASYDIQQQGQVFVGQTTVKKQRIMHYESADETPVERVSEALPANYGMQQLGQQFKGEALLKRTRHFISSDSVEDEQPEQRQQQPKGGITQVDLVKNTSHAHFDVTIVISNDLKPPPIRLKESLESERVDLTACFARHQSDSLKEEAVMRDRNAWLETFSGREIGEERTDLIVAIQMTTQQDKLRQETQTNWCASIVGRVSERFRECQEEQAMAVFALQSQAAAQMYDHYHTECIHREARLERVKFSTDASEEESVLSKIMIASSEVTDYQAQIQLASANCTSVQHSCVEAVTSNASIMVYLKNNSATTSTLSAQHLINEKQSLRGTTFQTQATTEESIHIDLGIRSSFTQFCNDANADMQICDKICTKVQLGMRSSQETNVTLTMALSRSARMEGESMRWMTRERQKQSYTVAEFGDEVETLTVMLQNSGATRGQAVGQLAEPDNRAEHDEDDDTEEQKRNELKREENEEEEAQASKEFVNDLMYNENVKQSKRIVHIRVSEEPERRKITNTKCFSEDDKSLTDHSAWPSSNNTNDLCVESMAEICYLIKVTRTEESGACTVEINVARSQRWRSALISNSLAAHETNSCHANTVQLQVIASSSLSSSSNNCKQSEEQKQSKDTQVKRIETEEENITKQHITAIRIVPIEVSNENRSDHYTEESVSSLIENKRMFQIDQQTIDSQKIHRQVPIRVSATAEANSIDNDRQYSSFESLQVSSSIRDEIDDLHNRILKDYGRIRKTFVDDRDEIPLKHAASCEDDLGSLSGTSTTVMSAYEDDDMHRRGYYRHLDQQHRSQSTTNVDERQRYGTDSRQRRYNEYSLTAESPNTHSSASDYRCSTSDYRQHSSLSSSSTNAREVQIRRLPEDRRRSASSGADTVKTLTEDEKHAPFDRVLRLREELRELQENPSRGWSHDLSAARIAMMQAGVDLETVLLSTPASMFAENAIRREMQLHDDAKRSLMHAQRCISESGYLDDDYEEDDGAWRVESGGYGYYRSFEYRHQWSSERDIRAVSIEHYQSPNRRHLRSSSSATRLERLVRAQHDYLDVDDEISSDIRNRAIETRNLKDKSQLQQQYLVEGINDNHERIKSETERRQVEEQRQQNRRMIQIERDDMRNSINEQFKQDMDHKLPSTIQTYSSKSTQTETSKQPRRHFDYITTVDTVIRPDEQKQVKQERDSKNVEKWQQIEKKSFVDETTTKESSSFAMTVTSAKVPSAEVTTNTVSVIQTTQATQTDDQVPSDAETRFSTMDIQSATYSQNIYDRSLVFKHTDKKIIESSARESCMQQQQQLQQFVKDSTAEQLQESSKLQMNSEYGDIFEKIEHGQISDGTKRAIITDEHVTDDEKRIAVDSQWSTVIQEADAEKYLASKEFEDERLRIMASSEKTYTENGEILNKSHETDGVGMQQHLHEKESIERGWTISFHGMDECIENTTAEQKSMVEEKFENQQKQQQYVEDEEYFEKEGNEECSTEGQFVRITKRQPTESVEVKMNLQRNLKIPLRLTCAKEESISQSSALEKQRITGLDEEAIIQVLKIEKGGTISSSMNAAAESFSSNTTDLSRKSDESIAQETMVLREKSEVASKNLIETSVKEKNYIGGWDQIVREMSTEGKFDEILKISETLTTKSSEENVIVLSPEIQHQNQQQQLSTGTVIRTRLLCEACAESEQFAINEQYCQVMFENAQQQIYVICVHVIEQIQSQQFAISVPQFGSTETEAIAYFNRISAPVRKRLEKDEIVCALQRVWQETFTTDASKHEIITADDIHLSVDEQTQYSNVFSLKEITEMDSKLSCEAAHEETVAIEDTGIVNLEDTSSAVHQTIQQMSHAKVLSKPLREIDASAAAKFIDTSCTTVMNEEDVEVSVYETFRDHASISTQAPKSSSVDIAQQLQMLSTEDSIGLSIPIAIQFQRYQENFAISEQSHEQLFESKKSEWMQTEASAVTSMVDHVTGAFVEFGDTQANAGILLMRKSATKKMANASHTVSISTTLTQTLDTLAAEQCFQSVSATLEVPSAKNKEDTNRTLAISCTDNVQLNTIHSTEETTAQNIDLLQTKVLQKTAEDAEYVLHSSNRERLIAEKLREYENDAFEILSEWTTVDRDLEAYRILHDRINVKHVVALVASSEENVQVNAEWNQKEQVMDVTYCLTDLVFDSCERTFEIELRDSQGIILEKQAQNEATFAVEKDAHREQVVMRVRESEAVKMNVIINLHKVSPAQRQKIFTNECTWADRLNISVEPIYVKCEASESDYIAVQQHINRRRNSSQQQPDDLSVECRRIVANSIEPIEFECDAASDERLKMLVDIHCKPVAHDEYEKTWPLANRYGSVLVFETEEYSDEKCAIFVQLTSKQLTFADCDWYSAICRRYEASPLLLTTKAALDVTAELIEYQHHVPSEHSHISQIIHIANKNEQPVLMDLWEPQQHLLTIGLQYAKDENKSAVEHCLVDARFGGDYVLKTKATQEHERSATLQFSRRTQLEMVKIQQPHKFTATLQLSVNAFTTETISETLTCNKLPSEHLQAAVYRECARKDQVNASFNESTQIMHTIHAHFKINAQSSHALPITYPLAHFGGHFILDTESAEENHCKSEFRLVKNECFMNSYATFNAPNHCAQPMPLQTKCATERSTVCVYDWSKNAQCQVVDIVCKEANQEVTVVNLLECSLINETTYLQYSKDEQHLRSDERVVDEARFGGRLLLQTDAAEEHQLTICRQLESSRAFILHSSRLLVERPPKLKIQATLNASKSEVHEIEVDLMATVNKNKEEVNAVLKERVLERCCAPYTVQEYEHEEVTANAYYKKGSTTHVSGHLIAMARDGGSFTLVTASSTSDECILDCWLEKDRFVELFCSQTIYVSNDNQVPLMLSTKQSESEVSTIEQILRRNIEMAEKYVTIKTDNRYQQRIQCRLNEMSEEQEITHYQFRRPDAVADNVEYVRKEKRYGGSGMLQTLAASDETVTKTFSLERQRQSMNAASFAIKITNRLKPIHYSTASSSEETVEISSLMKTDDRSSSQSVSKICQTSNIENVRYQCAESSQTDEVTNVNFERTDRDNLLDAIIVLTEKRYGGGAVLVSRFAEESETNLNETLVADNEERQTAASAQMTLKMMNTGENQLLSTMHSSEEHASCSYSQQAHIQAHHSVEHKIITANKYHQQLTSTFNEASSVQEGIHLNFIKPQSIASISKSLAEKRTGGKICLATAAAQQNQIEQKIYLSKKTRFEDVELCCFEAHTTQPITFYTAAVSHETIVFAAHLQKSQAFDSISQTRTIARRGDSTVMLKLKESTEYDEYTNMQMRAVESHDYTEIVLNECRFGGRIQLEAGCAQQNDISIQVNLHKQKTTPGAPPSMDGDVSITRKMIARCHSMRLNLMASEECNVESRWQLECNKIRQYHVSTLRNAPNRGSTTEMKTNESLETNKTMNISLQSQQQLLHQSYTVADKRYGGLMAFECRASTENHLGDVLLSLQKSQSFAQSSLKIQQANRFTPIAFKTMASHESVINIQVFIDAASESDEGHRGGDSLRSNTRQQKRSASTVVRCAIAVDGGRFAAKFAATSETTFNATISYEKQHQNDIRCTVERHELSQEQQLQLQQQETIEESGRAKHVQRDDDKATIQIEHVHQSAKQITNISLQTDSAQETVIRTDERLQSDAARHSAEAETQQAVTIVESDQIVCTTPVEVELRHHEESRDEWKEEKSEKRVSFAAEVTEKTLSMDMSMTVERPQAPSIVKKPMKRESRSRRAVIKQNEAPNFVPMRRNSLLMALAMGSPHNIPHFRTLDDVIRGIKRAGLEYSNLIFGIDYTRSNYYQGEKTFDGRNLHDLNSEEMNPYQQVIEIVGRTLSSFDADGVIPTFGFGDEETTDQAIFNLYDRDDFNLECNGFEEVLRVYNEKTPFINMSGPTNFVPLIEKVMYNTPNQEASFALNALMEIPDQYKAIKELGLLKHNRRG</sequence>
<feature type="compositionally biased region" description="Basic and acidic residues" evidence="1">
    <location>
        <begin position="134"/>
        <end position="145"/>
    </location>
</feature>
<feature type="compositionally biased region" description="Basic and acidic residues" evidence="1">
    <location>
        <begin position="1860"/>
        <end position="1871"/>
    </location>
</feature>
<evidence type="ECO:0000256" key="1">
    <source>
        <dbReference type="SAM" id="MobiDB-lite"/>
    </source>
</evidence>
<dbReference type="GO" id="GO:0004842">
    <property type="term" value="F:ubiquitin-protein transferase activity"/>
    <property type="evidence" value="ECO:0007669"/>
    <property type="project" value="TreeGrafter"/>
</dbReference>
<dbReference type="OrthoDB" id="5855668at2759"/>
<dbReference type="InterPro" id="IPR010734">
    <property type="entry name" value="Copine_C"/>
</dbReference>
<feature type="region of interest" description="Disordered" evidence="1">
    <location>
        <begin position="128"/>
        <end position="188"/>
    </location>
</feature>
<dbReference type="EMBL" id="UYRR01031016">
    <property type="protein sequence ID" value="VDK43585.1"/>
    <property type="molecule type" value="Genomic_DNA"/>
</dbReference>
<protein>
    <submittedName>
        <fullName evidence="5">Copine domain-containing protein</fullName>
    </submittedName>
</protein>
<evidence type="ECO:0000313" key="3">
    <source>
        <dbReference type="EMBL" id="VDK43585.1"/>
    </source>
</evidence>
<feature type="compositionally biased region" description="Basic residues" evidence="1">
    <location>
        <begin position="66"/>
        <end position="76"/>
    </location>
</feature>
<feature type="compositionally biased region" description="Polar residues" evidence="1">
    <location>
        <begin position="1821"/>
        <end position="1858"/>
    </location>
</feature>
<keyword evidence="4" id="KW-1185">Reference proteome</keyword>
<feature type="region of interest" description="Disordered" evidence="1">
    <location>
        <begin position="351"/>
        <end position="434"/>
    </location>
</feature>
<feature type="region of interest" description="Disordered" evidence="1">
    <location>
        <begin position="1607"/>
        <end position="1626"/>
    </location>
</feature>
<dbReference type="PANTHER" id="PTHR45751:SF11">
    <property type="entry name" value="COPINE FAMILY PROTEIN 2"/>
    <property type="match status" value="1"/>
</dbReference>
<feature type="region of interest" description="Disordered" evidence="1">
    <location>
        <begin position="32"/>
        <end position="115"/>
    </location>
</feature>
<feature type="compositionally biased region" description="Low complexity" evidence="1">
    <location>
        <begin position="48"/>
        <end position="65"/>
    </location>
</feature>
<reference evidence="5" key="1">
    <citation type="submission" date="2016-04" db="UniProtKB">
        <authorList>
            <consortium name="WormBaseParasite"/>
        </authorList>
    </citation>
    <scope>IDENTIFICATION</scope>
</reference>
<feature type="compositionally biased region" description="Basic and acidic residues" evidence="1">
    <location>
        <begin position="1458"/>
        <end position="1468"/>
    </location>
</feature>
<feature type="region of interest" description="Disordered" evidence="1">
    <location>
        <begin position="1790"/>
        <end position="1882"/>
    </location>
</feature>
<feature type="domain" description="Copine C-terminal" evidence="2">
    <location>
        <begin position="4813"/>
        <end position="4907"/>
    </location>
</feature>
<name>A0A0M3JT60_ANISI</name>
<feature type="compositionally biased region" description="Polar residues" evidence="1">
    <location>
        <begin position="32"/>
        <end position="47"/>
    </location>
</feature>
<feature type="compositionally biased region" description="Basic and acidic residues" evidence="1">
    <location>
        <begin position="1614"/>
        <end position="1626"/>
    </location>
</feature>
<evidence type="ECO:0000313" key="4">
    <source>
        <dbReference type="Proteomes" id="UP000267096"/>
    </source>
</evidence>
<dbReference type="PANTHER" id="PTHR45751">
    <property type="entry name" value="COPINE FAMILY PROTEIN 1"/>
    <property type="match status" value="1"/>
</dbReference>
<organism evidence="5">
    <name type="scientific">Anisakis simplex</name>
    <name type="common">Herring worm</name>
    <dbReference type="NCBI Taxonomy" id="6269"/>
    <lineage>
        <taxon>Eukaryota</taxon>
        <taxon>Metazoa</taxon>
        <taxon>Ecdysozoa</taxon>
        <taxon>Nematoda</taxon>
        <taxon>Chromadorea</taxon>
        <taxon>Rhabditida</taxon>
        <taxon>Spirurina</taxon>
        <taxon>Ascaridomorpha</taxon>
        <taxon>Ascaridoidea</taxon>
        <taxon>Anisakidae</taxon>
        <taxon>Anisakis</taxon>
        <taxon>Anisakis simplex complex</taxon>
    </lineage>
</organism>
<proteinExistence type="predicted"/>
<dbReference type="Pfam" id="PF07002">
    <property type="entry name" value="Copine"/>
    <property type="match status" value="1"/>
</dbReference>
<feature type="region of interest" description="Disordered" evidence="1">
    <location>
        <begin position="1069"/>
        <end position="1088"/>
    </location>
</feature>
<dbReference type="GO" id="GO:0016567">
    <property type="term" value="P:protein ubiquitination"/>
    <property type="evidence" value="ECO:0007669"/>
    <property type="project" value="TreeGrafter"/>
</dbReference>
<dbReference type="InterPro" id="IPR052079">
    <property type="entry name" value="E3_ligase/Copine_domain"/>
</dbReference>